<reference evidence="8" key="1">
    <citation type="journal article" date="2023" name="Mol. Phylogenet. Evol.">
        <title>Genome-scale phylogeny and comparative genomics of the fungal order Sordariales.</title>
        <authorList>
            <person name="Hensen N."/>
            <person name="Bonometti L."/>
            <person name="Westerberg I."/>
            <person name="Brannstrom I.O."/>
            <person name="Guillou S."/>
            <person name="Cros-Aarteil S."/>
            <person name="Calhoun S."/>
            <person name="Haridas S."/>
            <person name="Kuo A."/>
            <person name="Mondo S."/>
            <person name="Pangilinan J."/>
            <person name="Riley R."/>
            <person name="LaButti K."/>
            <person name="Andreopoulos B."/>
            <person name="Lipzen A."/>
            <person name="Chen C."/>
            <person name="Yan M."/>
            <person name="Daum C."/>
            <person name="Ng V."/>
            <person name="Clum A."/>
            <person name="Steindorff A."/>
            <person name="Ohm R.A."/>
            <person name="Martin F."/>
            <person name="Silar P."/>
            <person name="Natvig D.O."/>
            <person name="Lalanne C."/>
            <person name="Gautier V."/>
            <person name="Ament-Velasquez S.L."/>
            <person name="Kruys A."/>
            <person name="Hutchinson M.I."/>
            <person name="Powell A.J."/>
            <person name="Barry K."/>
            <person name="Miller A.N."/>
            <person name="Grigoriev I.V."/>
            <person name="Debuchy R."/>
            <person name="Gladieux P."/>
            <person name="Hiltunen Thoren M."/>
            <person name="Johannesson H."/>
        </authorList>
    </citation>
    <scope>NUCLEOTIDE SEQUENCE</scope>
    <source>
        <strain evidence="8">CBS 315.58</strain>
    </source>
</reference>
<dbReference type="InterPro" id="IPR012132">
    <property type="entry name" value="GMC_OxRdtase"/>
</dbReference>
<dbReference type="Gene3D" id="3.50.50.60">
    <property type="entry name" value="FAD/NAD(P)-binding domain"/>
    <property type="match status" value="1"/>
</dbReference>
<dbReference type="Pfam" id="PF05199">
    <property type="entry name" value="GMC_oxred_C"/>
    <property type="match status" value="1"/>
</dbReference>
<evidence type="ECO:0000256" key="5">
    <source>
        <dbReference type="SAM" id="SignalP"/>
    </source>
</evidence>
<dbReference type="PANTHER" id="PTHR11552:SF115">
    <property type="entry name" value="DEHYDROGENASE XPTC-RELATED"/>
    <property type="match status" value="1"/>
</dbReference>
<dbReference type="EMBL" id="MU863951">
    <property type="protein sequence ID" value="KAK4198131.1"/>
    <property type="molecule type" value="Genomic_DNA"/>
</dbReference>
<comment type="caution">
    <text evidence="8">The sequence shown here is derived from an EMBL/GenBank/DDBJ whole genome shotgun (WGS) entry which is preliminary data.</text>
</comment>
<evidence type="ECO:0000259" key="6">
    <source>
        <dbReference type="PROSITE" id="PS00623"/>
    </source>
</evidence>
<evidence type="ECO:0000256" key="3">
    <source>
        <dbReference type="RuleBase" id="RU003968"/>
    </source>
</evidence>
<keyword evidence="3" id="KW-0285">Flavoprotein</keyword>
<feature type="region of interest" description="Disordered" evidence="4">
    <location>
        <begin position="275"/>
        <end position="299"/>
    </location>
</feature>
<feature type="domain" description="Glucose-methanol-choline oxidoreductase N-terminal" evidence="7">
    <location>
        <begin position="314"/>
        <end position="328"/>
    </location>
</feature>
<comment type="similarity">
    <text evidence="1 3">Belongs to the GMC oxidoreductase family.</text>
</comment>
<evidence type="ECO:0000259" key="7">
    <source>
        <dbReference type="PROSITE" id="PS00624"/>
    </source>
</evidence>
<dbReference type="InterPro" id="IPR036188">
    <property type="entry name" value="FAD/NAD-bd_sf"/>
</dbReference>
<gene>
    <name evidence="8" type="ORF">QBC40DRAFT_96405</name>
</gene>
<feature type="signal peptide" evidence="5">
    <location>
        <begin position="1"/>
        <end position="18"/>
    </location>
</feature>
<proteinExistence type="inferred from homology"/>
<dbReference type="SUPFAM" id="SSF51905">
    <property type="entry name" value="FAD/NAD(P)-binding domain"/>
    <property type="match status" value="1"/>
</dbReference>
<dbReference type="PIRSF" id="PIRSF000137">
    <property type="entry name" value="Alcohol_oxidase"/>
    <property type="match status" value="1"/>
</dbReference>
<dbReference type="InterPro" id="IPR007867">
    <property type="entry name" value="GMC_OxRtase_C"/>
</dbReference>
<reference evidence="8" key="2">
    <citation type="submission" date="2023-05" db="EMBL/GenBank/DDBJ databases">
        <authorList>
            <consortium name="Lawrence Berkeley National Laboratory"/>
            <person name="Steindorff A."/>
            <person name="Hensen N."/>
            <person name="Bonometti L."/>
            <person name="Westerberg I."/>
            <person name="Brannstrom I.O."/>
            <person name="Guillou S."/>
            <person name="Cros-Aarteil S."/>
            <person name="Calhoun S."/>
            <person name="Haridas S."/>
            <person name="Kuo A."/>
            <person name="Mondo S."/>
            <person name="Pangilinan J."/>
            <person name="Riley R."/>
            <person name="Labutti K."/>
            <person name="Andreopoulos B."/>
            <person name="Lipzen A."/>
            <person name="Chen C."/>
            <person name="Yanf M."/>
            <person name="Daum C."/>
            <person name="Ng V."/>
            <person name="Clum A."/>
            <person name="Ohm R."/>
            <person name="Martin F."/>
            <person name="Silar P."/>
            <person name="Natvig D."/>
            <person name="Lalanne C."/>
            <person name="Gautier V."/>
            <person name="Ament-Velasquez S.L."/>
            <person name="Kruys A."/>
            <person name="Hutchinson M.I."/>
            <person name="Powell A.J."/>
            <person name="Barry K."/>
            <person name="Miller A.N."/>
            <person name="Grigoriev I.V."/>
            <person name="Debuchy R."/>
            <person name="Gladieux P."/>
            <person name="Thoren M.H."/>
            <person name="Johannesson H."/>
        </authorList>
    </citation>
    <scope>NUCLEOTIDE SEQUENCE</scope>
    <source>
        <strain evidence="8">CBS 315.58</strain>
    </source>
</reference>
<dbReference type="InterPro" id="IPR000172">
    <property type="entry name" value="GMC_OxRdtase_N"/>
</dbReference>
<dbReference type="AlphaFoldDB" id="A0AAN6XD65"/>
<keyword evidence="5" id="KW-0732">Signal</keyword>
<feature type="compositionally biased region" description="Basic residues" evidence="4">
    <location>
        <begin position="288"/>
        <end position="299"/>
    </location>
</feature>
<comment type="cofactor">
    <cofactor evidence="2">
        <name>FAD</name>
        <dbReference type="ChEBI" id="CHEBI:57692"/>
    </cofactor>
</comment>
<sequence>MARTRLLFGLLVVSHCLASPHSYSLLQDRDDAHDVYDYVVVGGGTAGLTVADRLSESGRYTVLAVEYGILEPDGRRGRTNMYNITSVPQVNLNNRTFPVDVGCIVGGSSAVNAQAFQRGTKRDYNNWAELSGVNNSSWNWDDLQPYFRKAIQLGSGPHPDIARFYNMTYNPGSYGTNTSKHSIFATFSRGHSPAVIPLYQSLREYPGVNIPIDHSVGAVGLAWTPRSMDPISLNRSYSRTGHYDGLDRDNYHLITATRVERVVFKGKTADGVEISPRWPAEDHEGKGKGKGRNKGKGNGKRIIKARKEVILSAGAIHTPQILQLSGVGPAPLLKKAKIPVIVDLPGVGANLQDHAYQPALQFNWTSPPPHPEVNTTLPPAETFVFGPGLNLMMGLPGISPARYQSLAASYLAQSPDQFFPPGTHPTIIAGYAQQQRLYAAGMLDKDFAFSATGMGGIPVAAPQLMHGLSRGTVTLNLTSPLSEPIVDYRFASNPLDLEIVAENIKFFRRFYTGPDSTLKQYVNLTLGEIQPGPGYKSDEELKEWLRANLVPSVFHPSGTAAKMPREWGGVVGEGLEVYGVKRLSVVDTSIFPTIVGSTTSMTVYAAAEKAADLIKERA</sequence>
<dbReference type="GO" id="GO:0044550">
    <property type="term" value="P:secondary metabolite biosynthetic process"/>
    <property type="evidence" value="ECO:0007669"/>
    <property type="project" value="TreeGrafter"/>
</dbReference>
<dbReference type="GO" id="GO:0016614">
    <property type="term" value="F:oxidoreductase activity, acting on CH-OH group of donors"/>
    <property type="evidence" value="ECO:0007669"/>
    <property type="project" value="InterPro"/>
</dbReference>
<dbReference type="SUPFAM" id="SSF54373">
    <property type="entry name" value="FAD-linked reductases, C-terminal domain"/>
    <property type="match status" value="1"/>
</dbReference>
<feature type="chain" id="PRO_5042920612" evidence="5">
    <location>
        <begin position="19"/>
        <end position="618"/>
    </location>
</feature>
<dbReference type="PROSITE" id="PS00623">
    <property type="entry name" value="GMC_OXRED_1"/>
    <property type="match status" value="1"/>
</dbReference>
<dbReference type="Proteomes" id="UP001303160">
    <property type="component" value="Unassembled WGS sequence"/>
</dbReference>
<evidence type="ECO:0000313" key="8">
    <source>
        <dbReference type="EMBL" id="KAK4198131.1"/>
    </source>
</evidence>
<evidence type="ECO:0000313" key="9">
    <source>
        <dbReference type="Proteomes" id="UP001303160"/>
    </source>
</evidence>
<dbReference type="GO" id="GO:0050660">
    <property type="term" value="F:flavin adenine dinucleotide binding"/>
    <property type="evidence" value="ECO:0007669"/>
    <property type="project" value="InterPro"/>
</dbReference>
<dbReference type="Gene3D" id="3.30.560.10">
    <property type="entry name" value="Glucose Oxidase, domain 3"/>
    <property type="match status" value="1"/>
</dbReference>
<accession>A0AAN6XD65</accession>
<dbReference type="PANTHER" id="PTHR11552">
    <property type="entry name" value="GLUCOSE-METHANOL-CHOLINE GMC OXIDOREDUCTASE"/>
    <property type="match status" value="1"/>
</dbReference>
<dbReference type="PROSITE" id="PS00624">
    <property type="entry name" value="GMC_OXRED_2"/>
    <property type="match status" value="1"/>
</dbReference>
<keyword evidence="9" id="KW-1185">Reference proteome</keyword>
<dbReference type="Pfam" id="PF00732">
    <property type="entry name" value="GMC_oxred_N"/>
    <property type="match status" value="2"/>
</dbReference>
<name>A0AAN6XD65_9PEZI</name>
<keyword evidence="2 3" id="KW-0274">FAD</keyword>
<organism evidence="8 9">
    <name type="scientific">Triangularia verruculosa</name>
    <dbReference type="NCBI Taxonomy" id="2587418"/>
    <lineage>
        <taxon>Eukaryota</taxon>
        <taxon>Fungi</taxon>
        <taxon>Dikarya</taxon>
        <taxon>Ascomycota</taxon>
        <taxon>Pezizomycotina</taxon>
        <taxon>Sordariomycetes</taxon>
        <taxon>Sordariomycetidae</taxon>
        <taxon>Sordariales</taxon>
        <taxon>Podosporaceae</taxon>
        <taxon>Triangularia</taxon>
    </lineage>
</organism>
<protein>
    <submittedName>
        <fullName evidence="8">GMC oxidoreductase</fullName>
    </submittedName>
</protein>
<feature type="binding site" evidence="2">
    <location>
        <position position="259"/>
    </location>
    <ligand>
        <name>FAD</name>
        <dbReference type="ChEBI" id="CHEBI:57692"/>
    </ligand>
</feature>
<feature type="domain" description="Glucose-methanol-choline oxidoreductase N-terminal" evidence="6">
    <location>
        <begin position="102"/>
        <end position="125"/>
    </location>
</feature>
<evidence type="ECO:0000256" key="2">
    <source>
        <dbReference type="PIRSR" id="PIRSR000137-2"/>
    </source>
</evidence>
<evidence type="ECO:0000256" key="1">
    <source>
        <dbReference type="ARBA" id="ARBA00010790"/>
    </source>
</evidence>
<evidence type="ECO:0000256" key="4">
    <source>
        <dbReference type="SAM" id="MobiDB-lite"/>
    </source>
</evidence>